<protein>
    <submittedName>
        <fullName evidence="4">TPR repeat protein</fullName>
    </submittedName>
</protein>
<dbReference type="Pfam" id="PF08238">
    <property type="entry name" value="Sel1"/>
    <property type="match status" value="2"/>
</dbReference>
<dbReference type="SUPFAM" id="SSF81901">
    <property type="entry name" value="HCP-like"/>
    <property type="match status" value="1"/>
</dbReference>
<feature type="chain" id="PRO_5014702909" evidence="2">
    <location>
        <begin position="25"/>
        <end position="335"/>
    </location>
</feature>
<accession>A0A2N0HKG0</accession>
<dbReference type="SUPFAM" id="SSF110997">
    <property type="entry name" value="Sporulation related repeat"/>
    <property type="match status" value="1"/>
</dbReference>
<dbReference type="Pfam" id="PF05036">
    <property type="entry name" value="SPOR"/>
    <property type="match status" value="1"/>
</dbReference>
<keyword evidence="5" id="KW-1185">Reference proteome</keyword>
<dbReference type="GO" id="GO:0042834">
    <property type="term" value="F:peptidoglycan binding"/>
    <property type="evidence" value="ECO:0007669"/>
    <property type="project" value="InterPro"/>
</dbReference>
<dbReference type="Gene3D" id="3.30.70.1070">
    <property type="entry name" value="Sporulation related repeat"/>
    <property type="match status" value="1"/>
</dbReference>
<keyword evidence="2" id="KW-0732">Signal</keyword>
<evidence type="ECO:0000256" key="1">
    <source>
        <dbReference type="SAM" id="MobiDB-lite"/>
    </source>
</evidence>
<proteinExistence type="predicted"/>
<dbReference type="EMBL" id="PHUF01000003">
    <property type="protein sequence ID" value="PKB19437.1"/>
    <property type="molecule type" value="Genomic_DNA"/>
</dbReference>
<organism evidence="4 5">
    <name type="scientific">Novosphingobium kunmingense</name>
    <dbReference type="NCBI Taxonomy" id="1211806"/>
    <lineage>
        <taxon>Bacteria</taxon>
        <taxon>Pseudomonadati</taxon>
        <taxon>Pseudomonadota</taxon>
        <taxon>Alphaproteobacteria</taxon>
        <taxon>Sphingomonadales</taxon>
        <taxon>Sphingomonadaceae</taxon>
        <taxon>Novosphingobium</taxon>
    </lineage>
</organism>
<comment type="caution">
    <text evidence="4">The sequence shown here is derived from an EMBL/GenBank/DDBJ whole genome shotgun (WGS) entry which is preliminary data.</text>
</comment>
<dbReference type="InterPro" id="IPR007730">
    <property type="entry name" value="SPOR-like_dom"/>
</dbReference>
<reference evidence="4 5" key="1">
    <citation type="submission" date="2017-11" db="EMBL/GenBank/DDBJ databases">
        <title>Genomic Encyclopedia of Type Strains, Phase III (KMG-III): the genomes of soil and plant-associated and newly described type strains.</title>
        <authorList>
            <person name="Whitman W."/>
        </authorList>
    </citation>
    <scope>NUCLEOTIDE SEQUENCE [LARGE SCALE GENOMIC DNA]</scope>
    <source>
        <strain evidence="4 5">CGMCC 1.12274</strain>
    </source>
</reference>
<dbReference type="OrthoDB" id="112232at2"/>
<evidence type="ECO:0000256" key="2">
    <source>
        <dbReference type="SAM" id="SignalP"/>
    </source>
</evidence>
<name>A0A2N0HKG0_9SPHN</name>
<dbReference type="AlphaFoldDB" id="A0A2N0HKG0"/>
<dbReference type="PANTHER" id="PTHR45011">
    <property type="entry name" value="DAP3-BINDING CELL DEATH ENHANCER 1"/>
    <property type="match status" value="1"/>
</dbReference>
<evidence type="ECO:0000313" key="4">
    <source>
        <dbReference type="EMBL" id="PKB19437.1"/>
    </source>
</evidence>
<dbReference type="Proteomes" id="UP000232587">
    <property type="component" value="Unassembled WGS sequence"/>
</dbReference>
<dbReference type="InterPro" id="IPR006597">
    <property type="entry name" value="Sel1-like"/>
</dbReference>
<gene>
    <name evidence="4" type="ORF">B0I00_1671</name>
</gene>
<dbReference type="InterPro" id="IPR052748">
    <property type="entry name" value="ISR_Activator"/>
</dbReference>
<feature type="region of interest" description="Disordered" evidence="1">
    <location>
        <begin position="203"/>
        <end position="231"/>
    </location>
</feature>
<evidence type="ECO:0000259" key="3">
    <source>
        <dbReference type="PROSITE" id="PS51724"/>
    </source>
</evidence>
<dbReference type="Gene3D" id="1.25.40.10">
    <property type="entry name" value="Tetratricopeptide repeat domain"/>
    <property type="match status" value="1"/>
</dbReference>
<feature type="domain" description="SPOR" evidence="3">
    <location>
        <begin position="260"/>
        <end position="335"/>
    </location>
</feature>
<dbReference type="InterPro" id="IPR011990">
    <property type="entry name" value="TPR-like_helical_dom_sf"/>
</dbReference>
<feature type="signal peptide" evidence="2">
    <location>
        <begin position="1"/>
        <end position="24"/>
    </location>
</feature>
<sequence length="335" mass="34430">MTPCSRAMLATLAGAAILSVPAAADTRAGVEAWTKGDYAAAVREWTVEAERGDPDALYNLAQANRLGQGVPFDLRKAETLYGRAAQRGHLQAADNYGLLLFQRGEQKTALPFLIAAAGRGEPRAQYLLGVAHFNGVLVAKDWPRAYALVSLAQAQGVVPAASAVKQMDAFIPLEQRQQAVQLSAAIEAETGAARNRQLAAADLGAASPTPPPAASAGDSNPATAGADYARPAPSDLPVKPALAATAPPAKVAPKPATALASTGGSWRIQLGAFAVADNAEALWNRLKTRPALAGHPRILVKAGAVTRLQAGNFASEAAARSACAALGTTCLPVPK</sequence>
<dbReference type="SMART" id="SM00671">
    <property type="entry name" value="SEL1"/>
    <property type="match status" value="2"/>
</dbReference>
<evidence type="ECO:0000313" key="5">
    <source>
        <dbReference type="Proteomes" id="UP000232587"/>
    </source>
</evidence>
<dbReference type="InterPro" id="IPR036680">
    <property type="entry name" value="SPOR-like_sf"/>
</dbReference>
<dbReference type="PROSITE" id="PS51724">
    <property type="entry name" value="SPOR"/>
    <property type="match status" value="1"/>
</dbReference>
<dbReference type="PANTHER" id="PTHR45011:SF1">
    <property type="entry name" value="DAP3-BINDING CELL DEATH ENHANCER 1"/>
    <property type="match status" value="1"/>
</dbReference>